<gene>
    <name evidence="2" type="ORF">PRA_mt0019</name>
</gene>
<name>L8B960_PHLRA</name>
<evidence type="ECO:0000256" key="1">
    <source>
        <dbReference type="SAM" id="Phobius"/>
    </source>
</evidence>
<dbReference type="AlphaFoldDB" id="L8B960"/>
<organism evidence="2">
    <name type="scientific">Phlebia radiata</name>
    <name type="common">White-rot fungus</name>
    <dbReference type="NCBI Taxonomy" id="5308"/>
    <lineage>
        <taxon>Eukaryota</taxon>
        <taxon>Fungi</taxon>
        <taxon>Dikarya</taxon>
        <taxon>Basidiomycota</taxon>
        <taxon>Agaricomycotina</taxon>
        <taxon>Agaricomycetes</taxon>
        <taxon>Polyporales</taxon>
        <taxon>Meruliaceae</taxon>
        <taxon>Phlebia</taxon>
    </lineage>
</organism>
<dbReference type="GeneID" id="14469506"/>
<keyword evidence="1" id="KW-0472">Membrane</keyword>
<dbReference type="RefSeq" id="YP_007374867.1">
    <property type="nucleotide sequence ID" value="NC_020148.1"/>
</dbReference>
<accession>L8B960</accession>
<sequence>MTSTIFFPHHFPICKMSSYIRRIINGIFNNFTYRISNKSSDSCPYFFKSTSTSSRNVNSNTSWTIYKQTSYSTWPWIITKINISISISILNIVIVVIF</sequence>
<geneLocation type="mitochondrion" evidence="2"/>
<keyword evidence="2" id="KW-0496">Mitochondrion</keyword>
<evidence type="ECO:0000313" key="2">
    <source>
        <dbReference type="EMBL" id="CCE89167.1"/>
    </source>
</evidence>
<proteinExistence type="predicted"/>
<protein>
    <submittedName>
        <fullName evidence="2">Uncharacterized protein</fullName>
    </submittedName>
</protein>
<keyword evidence="1" id="KW-1133">Transmembrane helix</keyword>
<keyword evidence="1" id="KW-0812">Transmembrane</keyword>
<dbReference type="EMBL" id="HE613568">
    <property type="protein sequence ID" value="CCE89167.1"/>
    <property type="molecule type" value="Genomic_DNA"/>
</dbReference>
<feature type="transmembrane region" description="Helical" evidence="1">
    <location>
        <begin position="76"/>
        <end position="97"/>
    </location>
</feature>
<reference evidence="2" key="1">
    <citation type="journal article" date="2014" name="PLoS ONE">
        <title>Mitochondrial Genome of Phlebia radiata Is the Second Largest (156 kbp) among Fungi and Features Signs of Genome Flexibility and Recent Recombination Events.</title>
        <authorList>
            <person name="Salavirta H."/>
            <person name="Oksanen I."/>
            <person name="Kuuskeri J."/>
            <person name="Makela M."/>
            <person name="Laine P."/>
            <person name="Paulin L."/>
            <person name="Lundell T."/>
        </authorList>
    </citation>
    <scope>NUCLEOTIDE SEQUENCE</scope>
    <source>
        <strain evidence="2">79</strain>
    </source>
</reference>